<dbReference type="EMBL" id="CAAE01015039">
    <property type="protein sequence ID" value="CAG11570.1"/>
    <property type="molecule type" value="Genomic_DNA"/>
</dbReference>
<dbReference type="KEGG" id="tng:GSTEN00033571G001"/>
<dbReference type="AlphaFoldDB" id="Q4RJ62"/>
<gene>
    <name evidence="1" type="ORF">GSTENG00033571001</name>
</gene>
<organism evidence="1">
    <name type="scientific">Tetraodon nigroviridis</name>
    <name type="common">Spotted green pufferfish</name>
    <name type="synonym">Chelonodon nigroviridis</name>
    <dbReference type="NCBI Taxonomy" id="99883"/>
    <lineage>
        <taxon>Eukaryota</taxon>
        <taxon>Metazoa</taxon>
        <taxon>Chordata</taxon>
        <taxon>Craniata</taxon>
        <taxon>Vertebrata</taxon>
        <taxon>Euteleostomi</taxon>
        <taxon>Actinopterygii</taxon>
        <taxon>Neopterygii</taxon>
        <taxon>Teleostei</taxon>
        <taxon>Neoteleostei</taxon>
        <taxon>Acanthomorphata</taxon>
        <taxon>Eupercaria</taxon>
        <taxon>Tetraodontiformes</taxon>
        <taxon>Tetradontoidea</taxon>
        <taxon>Tetraodontidae</taxon>
        <taxon>Tetraodon</taxon>
    </lineage>
</organism>
<reference evidence="1" key="2">
    <citation type="submission" date="2004-02" db="EMBL/GenBank/DDBJ databases">
        <authorList>
            <consortium name="Genoscope"/>
            <consortium name="Whitehead Institute Centre for Genome Research"/>
        </authorList>
    </citation>
    <scope>NUCLEOTIDE SEQUENCE</scope>
</reference>
<evidence type="ECO:0000313" key="1">
    <source>
        <dbReference type="EMBL" id="CAG11570.1"/>
    </source>
</evidence>
<reference evidence="1" key="1">
    <citation type="journal article" date="2004" name="Nature">
        <title>Genome duplication in the teleost fish Tetraodon nigroviridis reveals the early vertebrate proto-karyotype.</title>
        <authorList>
            <person name="Jaillon O."/>
            <person name="Aury J.-M."/>
            <person name="Brunet F."/>
            <person name="Petit J.-L."/>
            <person name="Stange-Thomann N."/>
            <person name="Mauceli E."/>
            <person name="Bouneau L."/>
            <person name="Fischer C."/>
            <person name="Ozouf-Costaz C."/>
            <person name="Bernot A."/>
            <person name="Nicaud S."/>
            <person name="Jaffe D."/>
            <person name="Fisher S."/>
            <person name="Lutfalla G."/>
            <person name="Dossat C."/>
            <person name="Segurens B."/>
            <person name="Dasilva C."/>
            <person name="Salanoubat M."/>
            <person name="Levy M."/>
            <person name="Boudet N."/>
            <person name="Castellano S."/>
            <person name="Anthouard V."/>
            <person name="Jubin C."/>
            <person name="Castelli V."/>
            <person name="Katinka M."/>
            <person name="Vacherie B."/>
            <person name="Biemont C."/>
            <person name="Skalli Z."/>
            <person name="Cattolico L."/>
            <person name="Poulain J."/>
            <person name="De Berardinis V."/>
            <person name="Cruaud C."/>
            <person name="Duprat S."/>
            <person name="Brottier P."/>
            <person name="Coutanceau J.-P."/>
            <person name="Gouzy J."/>
            <person name="Parra G."/>
            <person name="Lardier G."/>
            <person name="Chapple C."/>
            <person name="McKernan K.J."/>
            <person name="McEwan P."/>
            <person name="Bosak S."/>
            <person name="Kellis M."/>
            <person name="Volff J.-N."/>
            <person name="Guigo R."/>
            <person name="Zody M.C."/>
            <person name="Mesirov J."/>
            <person name="Lindblad-Toh K."/>
            <person name="Birren B."/>
            <person name="Nusbaum C."/>
            <person name="Kahn D."/>
            <person name="Robinson-Rechavi M."/>
            <person name="Laudet V."/>
            <person name="Schachter V."/>
            <person name="Quetier F."/>
            <person name="Saurin W."/>
            <person name="Scarpelli C."/>
            <person name="Wincker P."/>
            <person name="Lander E.S."/>
            <person name="Weissenbach J."/>
            <person name="Roest Crollius H."/>
        </authorList>
    </citation>
    <scope>NUCLEOTIDE SEQUENCE [LARGE SCALE GENOMIC DNA]</scope>
</reference>
<proteinExistence type="predicted"/>
<name>Q4RJ62_TETNG</name>
<accession>Q4RJ62</accession>
<sequence>MVSELIQQLSLSQLLLQHQVLQLLVCKGASLPHPSANGGQRQACLVTPCLFGPGGLSTQRQICACNRDAAACCRLSATCAAMTRCRSTTSRQQAQRQSLQRQKRLWPFKQETTPWFRQRAHLGLRDILRGFCGWRSEDRHAFSSPPSPRQPHCPAHPSGTVTSVSFLFWGSSRFAVFSSRGPPSR</sequence>
<comment type="caution">
    <text evidence="1">The sequence shown here is derived from an EMBL/GenBank/DDBJ whole genome shotgun (WGS) entry which is preliminary data.</text>
</comment>
<protein>
    <submittedName>
        <fullName evidence="1">(spotted green pufferfish) hypothetical protein</fullName>
    </submittedName>
</protein>